<dbReference type="AlphaFoldDB" id="A0A0A9C6D7"/>
<organism evidence="2">
    <name type="scientific">Arundo donax</name>
    <name type="common">Giant reed</name>
    <name type="synonym">Donax arundinaceus</name>
    <dbReference type="NCBI Taxonomy" id="35708"/>
    <lineage>
        <taxon>Eukaryota</taxon>
        <taxon>Viridiplantae</taxon>
        <taxon>Streptophyta</taxon>
        <taxon>Embryophyta</taxon>
        <taxon>Tracheophyta</taxon>
        <taxon>Spermatophyta</taxon>
        <taxon>Magnoliopsida</taxon>
        <taxon>Liliopsida</taxon>
        <taxon>Poales</taxon>
        <taxon>Poaceae</taxon>
        <taxon>PACMAD clade</taxon>
        <taxon>Arundinoideae</taxon>
        <taxon>Arundineae</taxon>
        <taxon>Arundo</taxon>
    </lineage>
</organism>
<feature type="region of interest" description="Disordered" evidence="1">
    <location>
        <begin position="1"/>
        <end position="27"/>
    </location>
</feature>
<proteinExistence type="predicted"/>
<sequence length="27" mass="3005">MEPSHARTEKRQKPRTDAGEARGVPCP</sequence>
<reference evidence="2" key="2">
    <citation type="journal article" date="2015" name="Data Brief">
        <title>Shoot transcriptome of the giant reed, Arundo donax.</title>
        <authorList>
            <person name="Barrero R.A."/>
            <person name="Guerrero F.D."/>
            <person name="Moolhuijzen P."/>
            <person name="Goolsby J.A."/>
            <person name="Tidwell J."/>
            <person name="Bellgard S.E."/>
            <person name="Bellgard M.I."/>
        </authorList>
    </citation>
    <scope>NUCLEOTIDE SEQUENCE</scope>
    <source>
        <tissue evidence="2">Shoot tissue taken approximately 20 cm above the soil surface</tissue>
    </source>
</reference>
<reference evidence="2" key="1">
    <citation type="submission" date="2014-09" db="EMBL/GenBank/DDBJ databases">
        <authorList>
            <person name="Magalhaes I.L.F."/>
            <person name="Oliveira U."/>
            <person name="Santos F.R."/>
            <person name="Vidigal T.H.D.A."/>
            <person name="Brescovit A.D."/>
            <person name="Santos A.J."/>
        </authorList>
    </citation>
    <scope>NUCLEOTIDE SEQUENCE</scope>
    <source>
        <tissue evidence="2">Shoot tissue taken approximately 20 cm above the soil surface</tissue>
    </source>
</reference>
<name>A0A0A9C6D7_ARUDO</name>
<evidence type="ECO:0000313" key="2">
    <source>
        <dbReference type="EMBL" id="JAD67067.1"/>
    </source>
</evidence>
<accession>A0A0A9C6D7</accession>
<dbReference type="EMBL" id="GBRH01230828">
    <property type="protein sequence ID" value="JAD67067.1"/>
    <property type="molecule type" value="Transcribed_RNA"/>
</dbReference>
<evidence type="ECO:0000256" key="1">
    <source>
        <dbReference type="SAM" id="MobiDB-lite"/>
    </source>
</evidence>
<protein>
    <submittedName>
        <fullName evidence="2">Uncharacterized protein</fullName>
    </submittedName>
</protein>
<feature type="compositionally biased region" description="Basic and acidic residues" evidence="1">
    <location>
        <begin position="1"/>
        <end position="20"/>
    </location>
</feature>